<dbReference type="InterPro" id="IPR009057">
    <property type="entry name" value="Homeodomain-like_sf"/>
</dbReference>
<sequence length="204" mass="24059">MVYVDIHRLYRDGFSKSAIAAKLQISRNRVIDYLKMDPDEFEAFLSSLHERRKKLDPYQDQVVMWLNEHPDLSAAQIYDWLQEKAGMDGGDASENTVRNYVNDLRDRYSIPKVKHERPYGSVEELPMGQQGQVDFGQTVVNDQDGKRQRIFFIAFILSCSRYKYIECLDRPFRTEDVVHAHERSFQYFEGMPKEIVYDQDALLF</sequence>
<accession>A0A1D7QRN8</accession>
<dbReference type="EMBL" id="CP012502">
    <property type="protein sequence ID" value="AOM81674.1"/>
    <property type="molecule type" value="Genomic_DNA"/>
</dbReference>
<dbReference type="KEGG" id="bbev:BBEV_0280"/>
<organism evidence="2 3">
    <name type="scientific">Salisediminibacterium beveridgei</name>
    <dbReference type="NCBI Taxonomy" id="632773"/>
    <lineage>
        <taxon>Bacteria</taxon>
        <taxon>Bacillati</taxon>
        <taxon>Bacillota</taxon>
        <taxon>Bacilli</taxon>
        <taxon>Bacillales</taxon>
        <taxon>Bacillaceae</taxon>
        <taxon>Salisediminibacterium</taxon>
    </lineage>
</organism>
<protein>
    <submittedName>
        <fullName evidence="2">Mobile element protein</fullName>
    </submittedName>
</protein>
<dbReference type="SUPFAM" id="SSF46689">
    <property type="entry name" value="Homeodomain-like"/>
    <property type="match status" value="1"/>
</dbReference>
<dbReference type="PANTHER" id="PTHR35004">
    <property type="entry name" value="TRANSPOSASE RV3428C-RELATED"/>
    <property type="match status" value="1"/>
</dbReference>
<evidence type="ECO:0000259" key="1">
    <source>
        <dbReference type="PROSITE" id="PS50994"/>
    </source>
</evidence>
<keyword evidence="3" id="KW-1185">Reference proteome</keyword>
<reference evidence="2 3" key="1">
    <citation type="submission" date="2015-08" db="EMBL/GenBank/DDBJ databases">
        <title>The complete genome sequence of Bacillus beveridgei MLTeJB.</title>
        <authorList>
            <person name="Hanson T.E."/>
            <person name="Mesa C."/>
            <person name="Basesman S.M."/>
            <person name="Oremland R.S."/>
        </authorList>
    </citation>
    <scope>NUCLEOTIDE SEQUENCE [LARGE SCALE GENOMIC DNA]</scope>
    <source>
        <strain evidence="2 3">MLTeJB</strain>
    </source>
</reference>
<dbReference type="STRING" id="632773.BBEV_0280"/>
<dbReference type="Proteomes" id="UP000094463">
    <property type="component" value="Chromosome"/>
</dbReference>
<gene>
    <name evidence="2" type="ORF">BBEV_0280</name>
</gene>
<feature type="domain" description="Integrase catalytic" evidence="1">
    <location>
        <begin position="122"/>
        <end position="204"/>
    </location>
</feature>
<proteinExistence type="predicted"/>
<dbReference type="GO" id="GO:0015074">
    <property type="term" value="P:DNA integration"/>
    <property type="evidence" value="ECO:0007669"/>
    <property type="project" value="InterPro"/>
</dbReference>
<dbReference type="InterPro" id="IPR001584">
    <property type="entry name" value="Integrase_cat-core"/>
</dbReference>
<dbReference type="PATRIC" id="fig|632773.3.peg.298"/>
<dbReference type="PROSITE" id="PS50994">
    <property type="entry name" value="INTEGRASE"/>
    <property type="match status" value="1"/>
</dbReference>
<name>A0A1D7QRN8_9BACI</name>
<evidence type="ECO:0000313" key="3">
    <source>
        <dbReference type="Proteomes" id="UP000094463"/>
    </source>
</evidence>
<dbReference type="AlphaFoldDB" id="A0A1D7QRN8"/>
<evidence type="ECO:0000313" key="2">
    <source>
        <dbReference type="EMBL" id="AOM81674.1"/>
    </source>
</evidence>